<accession>A0A448YKA5</accession>
<dbReference type="InterPro" id="IPR007146">
    <property type="entry name" value="Sas10/Utp3/C1D"/>
</dbReference>
<dbReference type="OrthoDB" id="1421013at2759"/>
<evidence type="ECO:0000256" key="7">
    <source>
        <dbReference type="SAM" id="MobiDB-lite"/>
    </source>
</evidence>
<evidence type="ECO:0000256" key="5">
    <source>
        <dbReference type="ARBA" id="ARBA00023242"/>
    </source>
</evidence>
<dbReference type="GO" id="GO:0005730">
    <property type="term" value="C:nucleolus"/>
    <property type="evidence" value="ECO:0007669"/>
    <property type="project" value="TreeGrafter"/>
</dbReference>
<evidence type="ECO:0000313" key="9">
    <source>
        <dbReference type="Proteomes" id="UP000290900"/>
    </source>
</evidence>
<dbReference type="InParanoid" id="A0A448YKA5"/>
<evidence type="ECO:0000313" key="8">
    <source>
        <dbReference type="EMBL" id="VEU21326.1"/>
    </source>
</evidence>
<evidence type="ECO:0000256" key="1">
    <source>
        <dbReference type="ARBA" id="ARBA00004123"/>
    </source>
</evidence>
<dbReference type="EMBL" id="CAACVR010000012">
    <property type="protein sequence ID" value="VEU21326.1"/>
    <property type="molecule type" value="Genomic_DNA"/>
</dbReference>
<dbReference type="InterPro" id="IPR011082">
    <property type="entry name" value="Exosome-assoc_fac/DNA_repair"/>
</dbReference>
<keyword evidence="5 6" id="KW-0539">Nucleus</keyword>
<comment type="subcellular location">
    <subcellularLocation>
        <location evidence="1 6">Nucleus</location>
    </subcellularLocation>
</comment>
<dbReference type="AlphaFoldDB" id="A0A448YKA5"/>
<feature type="region of interest" description="Disordered" evidence="7">
    <location>
        <begin position="167"/>
        <end position="199"/>
    </location>
</feature>
<organism evidence="8 9">
    <name type="scientific">Brettanomyces naardenensis</name>
    <name type="common">Yeast</name>
    <dbReference type="NCBI Taxonomy" id="13370"/>
    <lineage>
        <taxon>Eukaryota</taxon>
        <taxon>Fungi</taxon>
        <taxon>Dikarya</taxon>
        <taxon>Ascomycota</taxon>
        <taxon>Saccharomycotina</taxon>
        <taxon>Pichiomycetes</taxon>
        <taxon>Pichiales</taxon>
        <taxon>Pichiaceae</taxon>
        <taxon>Brettanomyces</taxon>
    </lineage>
</organism>
<evidence type="ECO:0000256" key="3">
    <source>
        <dbReference type="ARBA" id="ARBA00022552"/>
    </source>
</evidence>
<dbReference type="GO" id="GO:0000178">
    <property type="term" value="C:exosome (RNase complex)"/>
    <property type="evidence" value="ECO:0007669"/>
    <property type="project" value="TreeGrafter"/>
</dbReference>
<keyword evidence="9" id="KW-1185">Reference proteome</keyword>
<evidence type="ECO:0000256" key="6">
    <source>
        <dbReference type="RuleBase" id="RU368003"/>
    </source>
</evidence>
<protein>
    <recommendedName>
        <fullName evidence="6">Exosome complex protein</fullName>
    </recommendedName>
</protein>
<dbReference type="PANTHER" id="PTHR15341">
    <property type="entry name" value="SUN-COR STEROID HORMONE RECEPTOR CO-REPRESSOR"/>
    <property type="match status" value="1"/>
</dbReference>
<dbReference type="FunCoup" id="A0A448YKA5">
    <property type="interactions" value="306"/>
</dbReference>
<comment type="similarity">
    <text evidence="2 6">Belongs to the C1D family.</text>
</comment>
<keyword evidence="3 6" id="KW-0698">rRNA processing</keyword>
<dbReference type="GO" id="GO:0003723">
    <property type="term" value="F:RNA binding"/>
    <property type="evidence" value="ECO:0007669"/>
    <property type="project" value="UniProtKB-UniRule"/>
</dbReference>
<reference evidence="8 9" key="1">
    <citation type="submission" date="2018-12" db="EMBL/GenBank/DDBJ databases">
        <authorList>
            <person name="Tiukova I."/>
            <person name="Dainat J."/>
        </authorList>
    </citation>
    <scope>NUCLEOTIDE SEQUENCE [LARGE SCALE GENOMIC DNA]</scope>
</reference>
<name>A0A448YKA5_BRENA</name>
<evidence type="ECO:0000256" key="4">
    <source>
        <dbReference type="ARBA" id="ARBA00022884"/>
    </source>
</evidence>
<dbReference type="Pfam" id="PF04000">
    <property type="entry name" value="Sas10_Utp3"/>
    <property type="match status" value="1"/>
</dbReference>
<feature type="compositionally biased region" description="Basic residues" evidence="7">
    <location>
        <begin position="176"/>
        <end position="199"/>
    </location>
</feature>
<gene>
    <name evidence="8" type="ORF">BRENAR_LOCUS2061</name>
</gene>
<evidence type="ECO:0000256" key="2">
    <source>
        <dbReference type="ARBA" id="ARBA00009154"/>
    </source>
</evidence>
<comment type="function">
    <text evidence="6">Required for exosome-dependent processing of pre-rRNA and small nucleolar RNA (snRNA) precursors. Involved in processing of 35S pre-rRNA at the A0, A1 and A2 sites.</text>
</comment>
<dbReference type="GO" id="GO:0010468">
    <property type="term" value="P:regulation of gene expression"/>
    <property type="evidence" value="ECO:0007669"/>
    <property type="project" value="TreeGrafter"/>
</dbReference>
<dbReference type="GO" id="GO:0003677">
    <property type="term" value="F:DNA binding"/>
    <property type="evidence" value="ECO:0007669"/>
    <property type="project" value="TreeGrafter"/>
</dbReference>
<sequence length="199" mass="22396">MEDPDSVKKILESTQAEIGSLQKTLNETILRKDLNELLISLGDDADGAQSELAKCKLLNSYAYVIASLYFSYLKAAGMNKHNEHPIMQELGRVKSYIGRVQTAEQRQSKQQELSEADREAAKRFVESEFGAKEPAISSVHFEGTHKRFRVEGKEDEADDDISVKADIPKIGAALKTQRKTRKTAKSNRKQRTRGRVTKK</sequence>
<dbReference type="GO" id="GO:0000460">
    <property type="term" value="P:maturation of 5.8S rRNA"/>
    <property type="evidence" value="ECO:0007669"/>
    <property type="project" value="TreeGrafter"/>
</dbReference>
<proteinExistence type="inferred from homology"/>
<dbReference type="Proteomes" id="UP000290900">
    <property type="component" value="Unassembled WGS sequence"/>
</dbReference>
<dbReference type="PANTHER" id="PTHR15341:SF3">
    <property type="entry name" value="NUCLEAR NUCLEIC ACID-BINDING PROTEIN C1D"/>
    <property type="match status" value="1"/>
</dbReference>
<dbReference type="STRING" id="13370.A0A448YKA5"/>
<keyword evidence="4 6" id="KW-0694">RNA-binding</keyword>